<evidence type="ECO:0000313" key="2">
    <source>
        <dbReference type="Proteomes" id="UP000182987"/>
    </source>
</evidence>
<dbReference type="Pfam" id="PF02325">
    <property type="entry name" value="CCB3_YggT"/>
    <property type="match status" value="2"/>
</dbReference>
<evidence type="ECO:0000313" key="1">
    <source>
        <dbReference type="EMBL" id="APG02772.1"/>
    </source>
</evidence>
<keyword evidence="2" id="KW-1185">Reference proteome</keyword>
<gene>
    <name evidence="1" type="ORF">BJI69_01825</name>
</gene>
<dbReference type="AlphaFoldDB" id="A0A0G9H953"/>
<dbReference type="OrthoDB" id="9806665at2"/>
<dbReference type="KEGG" id="lrz:BJI69_01825"/>
<dbReference type="RefSeq" id="WP_046968454.1">
    <property type="nucleotide sequence ID" value="NZ_CP017480.1"/>
</dbReference>
<dbReference type="EMBL" id="CP017480">
    <property type="protein sequence ID" value="APG02772.1"/>
    <property type="molecule type" value="Genomic_DNA"/>
</dbReference>
<dbReference type="GO" id="GO:0016020">
    <property type="term" value="C:membrane"/>
    <property type="evidence" value="ECO:0007669"/>
    <property type="project" value="InterPro"/>
</dbReference>
<dbReference type="STRING" id="1440763.BJI69_01825"/>
<sequence>MNYLTNAGSLILDFIFGALVTLFVLRLLAEAFRADFNNPICQFLYRFTNPILRPVRKVLPSVRRVNTGALLVVFLLECVKWLLIVAMAGILPNVVGLVIVSLGETLDFFLLTWVVLVFVWSLMSMLSTDRYHPVARLVTSLADPLVRPLRGRMTLGGLDFSPTVVILGLILARMLIAAPIKDWGVAMMMGGL</sequence>
<dbReference type="InterPro" id="IPR003425">
    <property type="entry name" value="CCB3/YggT"/>
</dbReference>
<dbReference type="Proteomes" id="UP000182987">
    <property type="component" value="Chromosome"/>
</dbReference>
<protein>
    <submittedName>
        <fullName evidence="1">YggT family protein</fullName>
    </submittedName>
</protein>
<organism evidence="1 2">
    <name type="scientific">Luteibacter rhizovicinus DSM 16549</name>
    <dbReference type="NCBI Taxonomy" id="1440763"/>
    <lineage>
        <taxon>Bacteria</taxon>
        <taxon>Pseudomonadati</taxon>
        <taxon>Pseudomonadota</taxon>
        <taxon>Gammaproteobacteria</taxon>
        <taxon>Lysobacterales</taxon>
        <taxon>Rhodanobacteraceae</taxon>
        <taxon>Luteibacter</taxon>
    </lineage>
</organism>
<dbReference type="PATRIC" id="fig|1440763.5.peg.2830"/>
<accession>A0A0G9H953</accession>
<name>A0A0G9H953_9GAMM</name>
<proteinExistence type="predicted"/>
<reference evidence="2" key="1">
    <citation type="submission" date="2016-09" db="EMBL/GenBank/DDBJ databases">
        <authorList>
            <person name="Lysoe E."/>
        </authorList>
    </citation>
    <scope>NUCLEOTIDE SEQUENCE [LARGE SCALE GENOMIC DNA]</scope>
    <source>
        <strain evidence="2">LJ96T</strain>
    </source>
</reference>